<keyword evidence="2" id="KW-0547">Nucleotide-binding</keyword>
<dbReference type="AlphaFoldDB" id="A0A6G4TTG5"/>
<sequence>MTAGTMLRVEGLGRAFGGVYAVREVNLSVAEGETRAVIGPNGAGKSTLFNLISGHLTADQGSVHYRTGETLHPIDRLSAHSRARQGIAIVFQGARLFHGMTALENVMVGAHARTRHGFVAAALRLPRHHREEAAIRADALAALDRVGLKEWAHRSADVLPLGQQRALQVARALCARPRLLLLDEPASGLRAGEREALARLIESLRAEGLTMMLIEHDVAFVARLADRVTVLDLGEEIAEGTPEEIRGHDAVLAAYLGQESAA</sequence>
<name>A0A6G4TTG5_9ACTN</name>
<evidence type="ECO:0000313" key="6">
    <source>
        <dbReference type="Proteomes" id="UP000481583"/>
    </source>
</evidence>
<dbReference type="EMBL" id="JAAKZV010000001">
    <property type="protein sequence ID" value="NGN62317.1"/>
    <property type="molecule type" value="Genomic_DNA"/>
</dbReference>
<dbReference type="SUPFAM" id="SSF52540">
    <property type="entry name" value="P-loop containing nucleoside triphosphate hydrolases"/>
    <property type="match status" value="1"/>
</dbReference>
<accession>A0A6G4TTG5</accession>
<comment type="caution">
    <text evidence="5">The sequence shown here is derived from an EMBL/GenBank/DDBJ whole genome shotgun (WGS) entry which is preliminary data.</text>
</comment>
<reference evidence="5 6" key="1">
    <citation type="submission" date="2020-02" db="EMBL/GenBank/DDBJ databases">
        <title>Whole-genome analyses of novel actinobacteria.</title>
        <authorList>
            <person name="Sahin N."/>
        </authorList>
    </citation>
    <scope>NUCLEOTIDE SEQUENCE [LARGE SCALE GENOMIC DNA]</scope>
    <source>
        <strain evidence="5 6">A7024</strain>
    </source>
</reference>
<gene>
    <name evidence="5" type="ORF">G5C51_00120</name>
</gene>
<dbReference type="PANTHER" id="PTHR45772">
    <property type="entry name" value="CONSERVED COMPONENT OF ABC TRANSPORTER FOR NATURAL AMINO ACIDS-RELATED"/>
    <property type="match status" value="1"/>
</dbReference>
<dbReference type="CDD" id="cd03219">
    <property type="entry name" value="ABC_Mj1267_LivG_branched"/>
    <property type="match status" value="1"/>
</dbReference>
<evidence type="ECO:0000256" key="3">
    <source>
        <dbReference type="ARBA" id="ARBA00022840"/>
    </source>
</evidence>
<keyword evidence="1" id="KW-0813">Transport</keyword>
<dbReference type="InterPro" id="IPR027417">
    <property type="entry name" value="P-loop_NTPase"/>
</dbReference>
<dbReference type="InterPro" id="IPR051120">
    <property type="entry name" value="ABC_AA/LPS_Transport"/>
</dbReference>
<proteinExistence type="predicted"/>
<dbReference type="Pfam" id="PF12399">
    <property type="entry name" value="BCA_ABC_TP_C"/>
    <property type="match status" value="1"/>
</dbReference>
<dbReference type="InterPro" id="IPR032823">
    <property type="entry name" value="BCA_ABC_TP_C"/>
</dbReference>
<dbReference type="InterPro" id="IPR003593">
    <property type="entry name" value="AAA+_ATPase"/>
</dbReference>
<dbReference type="GO" id="GO:0005524">
    <property type="term" value="F:ATP binding"/>
    <property type="evidence" value="ECO:0007669"/>
    <property type="project" value="UniProtKB-KW"/>
</dbReference>
<evidence type="ECO:0000256" key="1">
    <source>
        <dbReference type="ARBA" id="ARBA00022448"/>
    </source>
</evidence>
<feature type="domain" description="ABC transporter" evidence="4">
    <location>
        <begin position="7"/>
        <end position="258"/>
    </location>
</feature>
<evidence type="ECO:0000256" key="2">
    <source>
        <dbReference type="ARBA" id="ARBA00022741"/>
    </source>
</evidence>
<dbReference type="PANTHER" id="PTHR45772:SF2">
    <property type="entry name" value="ABC TRANSPORTER ATP-BINDING PROTEIN"/>
    <property type="match status" value="1"/>
</dbReference>
<organism evidence="5 6">
    <name type="scientific">Streptomyces coryli</name>
    <dbReference type="NCBI Taxonomy" id="1128680"/>
    <lineage>
        <taxon>Bacteria</taxon>
        <taxon>Bacillati</taxon>
        <taxon>Actinomycetota</taxon>
        <taxon>Actinomycetes</taxon>
        <taxon>Kitasatosporales</taxon>
        <taxon>Streptomycetaceae</taxon>
        <taxon>Streptomyces</taxon>
    </lineage>
</organism>
<evidence type="ECO:0000313" key="5">
    <source>
        <dbReference type="EMBL" id="NGN62317.1"/>
    </source>
</evidence>
<dbReference type="InterPro" id="IPR003439">
    <property type="entry name" value="ABC_transporter-like_ATP-bd"/>
</dbReference>
<protein>
    <submittedName>
        <fullName evidence="5">ABC transporter ATP-binding protein</fullName>
    </submittedName>
</protein>
<dbReference type="GO" id="GO:0016887">
    <property type="term" value="F:ATP hydrolysis activity"/>
    <property type="evidence" value="ECO:0007669"/>
    <property type="project" value="InterPro"/>
</dbReference>
<keyword evidence="6" id="KW-1185">Reference proteome</keyword>
<keyword evidence="3 5" id="KW-0067">ATP-binding</keyword>
<dbReference type="SMART" id="SM00382">
    <property type="entry name" value="AAA"/>
    <property type="match status" value="1"/>
</dbReference>
<dbReference type="Gene3D" id="3.40.50.300">
    <property type="entry name" value="P-loop containing nucleotide triphosphate hydrolases"/>
    <property type="match status" value="1"/>
</dbReference>
<evidence type="ECO:0000259" key="4">
    <source>
        <dbReference type="PROSITE" id="PS50893"/>
    </source>
</evidence>
<dbReference type="GO" id="GO:0005886">
    <property type="term" value="C:plasma membrane"/>
    <property type="evidence" value="ECO:0007669"/>
    <property type="project" value="TreeGrafter"/>
</dbReference>
<dbReference type="RefSeq" id="WP_165229381.1">
    <property type="nucleotide sequence ID" value="NZ_JAAKZV010000001.1"/>
</dbReference>
<dbReference type="FunFam" id="3.40.50.300:FF:000421">
    <property type="entry name" value="Branched-chain amino acid ABC transporter ATP-binding protein"/>
    <property type="match status" value="1"/>
</dbReference>
<dbReference type="Proteomes" id="UP000481583">
    <property type="component" value="Unassembled WGS sequence"/>
</dbReference>
<dbReference type="PROSITE" id="PS50893">
    <property type="entry name" value="ABC_TRANSPORTER_2"/>
    <property type="match status" value="1"/>
</dbReference>
<dbReference type="Pfam" id="PF00005">
    <property type="entry name" value="ABC_tran"/>
    <property type="match status" value="1"/>
</dbReference>